<dbReference type="EC" id="2.7.11.1" evidence="3"/>
<evidence type="ECO:0000256" key="4">
    <source>
        <dbReference type="ARBA" id="ARBA00022475"/>
    </source>
</evidence>
<dbReference type="Proteomes" id="UP001054821">
    <property type="component" value="Chromosome 7"/>
</dbReference>
<evidence type="ECO:0000256" key="5">
    <source>
        <dbReference type="ARBA" id="ARBA00022527"/>
    </source>
</evidence>
<dbReference type="EMBL" id="JAJFAZ020000007">
    <property type="protein sequence ID" value="KAI5319430.1"/>
    <property type="molecule type" value="Genomic_DNA"/>
</dbReference>
<dbReference type="GO" id="GO:0003723">
    <property type="term" value="F:RNA binding"/>
    <property type="evidence" value="ECO:0007669"/>
    <property type="project" value="InterPro"/>
</dbReference>
<evidence type="ECO:0000256" key="14">
    <source>
        <dbReference type="ARBA" id="ARBA00022840"/>
    </source>
</evidence>
<evidence type="ECO:0000256" key="8">
    <source>
        <dbReference type="ARBA" id="ARBA00022679"/>
    </source>
</evidence>
<evidence type="ECO:0000256" key="12">
    <source>
        <dbReference type="ARBA" id="ARBA00022741"/>
    </source>
</evidence>
<dbReference type="GO" id="GO:0005524">
    <property type="term" value="F:ATP binding"/>
    <property type="evidence" value="ECO:0007669"/>
    <property type="project" value="UniProtKB-KW"/>
</dbReference>
<sequence>MAAATAAGNYGNYDFESYTLLMTWPNTYCMRMKDLARHNCYEPVEQKFIISALKFYEDVNVIKMLEDAGISIGMDFDPIVIIQVIGKKTKSFANIRNVMVEMQMKLFDALHETNSAMGAKHCKFNGDSCPLSMAAAAAGGKYSDYDDFEFYSLFITWPNTYCMLMKDLAGSDCYEPVAQKFIIHGLWPIYNDFHVRPKCRSTSNAQKQFNEYGLEGMVSTRGYVYSFGIVVMETFTRRKPTYEMFVGEMNLNLSDVVAALEYLHHGCAILIVHCNLKPSNILLDDAKVAHVADFGIAKLLGGGDSMTQTMTLATVGYMAPEYEMEGIVSTRGDVYSFGIVVMETFTKRKPTGEMFVGEMNLKQWVSNSLLADAIVEVVDAYLLGAEEDHFVPKRDCLSSIMRLGLACSAESPEEKMSMQEVVVTFNRIKINFLKDTGVE</sequence>
<evidence type="ECO:0000256" key="9">
    <source>
        <dbReference type="ARBA" id="ARBA00022692"/>
    </source>
</evidence>
<dbReference type="InterPro" id="IPR000719">
    <property type="entry name" value="Prot_kinase_dom"/>
</dbReference>
<dbReference type="InterPro" id="IPR001568">
    <property type="entry name" value="RNase_T2-like"/>
</dbReference>
<comment type="similarity">
    <text evidence="2 21">Belongs to the RNase T2 family.</text>
</comment>
<dbReference type="AlphaFoldDB" id="A0AAD4V6L7"/>
<evidence type="ECO:0000313" key="23">
    <source>
        <dbReference type="EMBL" id="KAI5319430.1"/>
    </source>
</evidence>
<keyword evidence="4" id="KW-1003">Cell membrane</keyword>
<feature type="domain" description="Protein kinase" evidence="22">
    <location>
        <begin position="56"/>
        <end position="433"/>
    </location>
</feature>
<keyword evidence="7" id="KW-0433">Leucine-rich repeat</keyword>
<dbReference type="PANTHER" id="PTHR48055">
    <property type="entry name" value="LEUCINE-RICH REPEAT RECEPTOR PROTEIN KINASE EMS1"/>
    <property type="match status" value="1"/>
</dbReference>
<keyword evidence="15" id="KW-1133">Transmembrane helix</keyword>
<dbReference type="SUPFAM" id="SSF55895">
    <property type="entry name" value="Ribonuclease Rh-like"/>
    <property type="match status" value="1"/>
</dbReference>
<dbReference type="Gene3D" id="1.10.510.10">
    <property type="entry name" value="Transferase(Phosphotransferase) domain 1"/>
    <property type="match status" value="1"/>
</dbReference>
<proteinExistence type="inferred from homology"/>
<evidence type="ECO:0000256" key="3">
    <source>
        <dbReference type="ARBA" id="ARBA00012513"/>
    </source>
</evidence>
<dbReference type="PANTHER" id="PTHR48055:SF57">
    <property type="entry name" value="PROTEIN KINASE DOMAIN-CONTAINING PROTEIN"/>
    <property type="match status" value="1"/>
</dbReference>
<evidence type="ECO:0000256" key="6">
    <source>
        <dbReference type="ARBA" id="ARBA00022553"/>
    </source>
</evidence>
<evidence type="ECO:0000256" key="17">
    <source>
        <dbReference type="ARBA" id="ARBA00023170"/>
    </source>
</evidence>
<evidence type="ECO:0000256" key="18">
    <source>
        <dbReference type="ARBA" id="ARBA00023180"/>
    </source>
</evidence>
<evidence type="ECO:0000256" key="7">
    <source>
        <dbReference type="ARBA" id="ARBA00022614"/>
    </source>
</evidence>
<evidence type="ECO:0000256" key="10">
    <source>
        <dbReference type="ARBA" id="ARBA00022729"/>
    </source>
</evidence>
<dbReference type="FunFam" id="1.10.510.10:FF:000358">
    <property type="entry name" value="Putative leucine-rich repeat receptor-like serine/threonine-protein kinase"/>
    <property type="match status" value="1"/>
</dbReference>
<evidence type="ECO:0000256" key="21">
    <source>
        <dbReference type="RuleBase" id="RU004328"/>
    </source>
</evidence>
<dbReference type="InterPro" id="IPR051564">
    <property type="entry name" value="LRR_receptor-like_kinase"/>
</dbReference>
<comment type="subcellular location">
    <subcellularLocation>
        <location evidence="1">Cell membrane</location>
        <topology evidence="1">Single-pass membrane protein</topology>
    </subcellularLocation>
</comment>
<comment type="catalytic activity">
    <reaction evidence="20">
        <text>L-seryl-[protein] + ATP = O-phospho-L-seryl-[protein] + ADP + H(+)</text>
        <dbReference type="Rhea" id="RHEA:17989"/>
        <dbReference type="Rhea" id="RHEA-COMP:9863"/>
        <dbReference type="Rhea" id="RHEA-COMP:11604"/>
        <dbReference type="ChEBI" id="CHEBI:15378"/>
        <dbReference type="ChEBI" id="CHEBI:29999"/>
        <dbReference type="ChEBI" id="CHEBI:30616"/>
        <dbReference type="ChEBI" id="CHEBI:83421"/>
        <dbReference type="ChEBI" id="CHEBI:456216"/>
        <dbReference type="EC" id="2.7.11.1"/>
    </reaction>
</comment>
<keyword evidence="9" id="KW-0812">Transmembrane</keyword>
<dbReference type="InterPro" id="IPR011009">
    <property type="entry name" value="Kinase-like_dom_sf"/>
</dbReference>
<evidence type="ECO:0000256" key="13">
    <source>
        <dbReference type="ARBA" id="ARBA00022777"/>
    </source>
</evidence>
<dbReference type="SUPFAM" id="SSF56112">
    <property type="entry name" value="Protein kinase-like (PK-like)"/>
    <property type="match status" value="1"/>
</dbReference>
<dbReference type="GO" id="GO:0005886">
    <property type="term" value="C:plasma membrane"/>
    <property type="evidence" value="ECO:0007669"/>
    <property type="project" value="UniProtKB-SubCell"/>
</dbReference>
<name>A0AAD4V6L7_PRUDU</name>
<evidence type="ECO:0000256" key="15">
    <source>
        <dbReference type="ARBA" id="ARBA00022989"/>
    </source>
</evidence>
<evidence type="ECO:0000259" key="22">
    <source>
        <dbReference type="PROSITE" id="PS50011"/>
    </source>
</evidence>
<evidence type="ECO:0000256" key="19">
    <source>
        <dbReference type="ARBA" id="ARBA00047899"/>
    </source>
</evidence>
<keyword evidence="17" id="KW-0675">Receptor</keyword>
<dbReference type="GO" id="GO:0004674">
    <property type="term" value="F:protein serine/threonine kinase activity"/>
    <property type="evidence" value="ECO:0007669"/>
    <property type="project" value="UniProtKB-KW"/>
</dbReference>
<evidence type="ECO:0000313" key="24">
    <source>
        <dbReference type="Proteomes" id="UP001054821"/>
    </source>
</evidence>
<keyword evidence="13" id="KW-0418">Kinase</keyword>
<dbReference type="Pfam" id="PF00069">
    <property type="entry name" value="Pkinase"/>
    <property type="match status" value="1"/>
</dbReference>
<evidence type="ECO:0000256" key="16">
    <source>
        <dbReference type="ARBA" id="ARBA00023136"/>
    </source>
</evidence>
<gene>
    <name evidence="23" type="ORF">L3X38_039138</name>
</gene>
<organism evidence="23 24">
    <name type="scientific">Prunus dulcis</name>
    <name type="common">Almond</name>
    <name type="synonym">Amygdalus dulcis</name>
    <dbReference type="NCBI Taxonomy" id="3755"/>
    <lineage>
        <taxon>Eukaryota</taxon>
        <taxon>Viridiplantae</taxon>
        <taxon>Streptophyta</taxon>
        <taxon>Embryophyta</taxon>
        <taxon>Tracheophyta</taxon>
        <taxon>Spermatophyta</taxon>
        <taxon>Magnoliopsida</taxon>
        <taxon>eudicotyledons</taxon>
        <taxon>Gunneridae</taxon>
        <taxon>Pentapetalae</taxon>
        <taxon>rosids</taxon>
        <taxon>fabids</taxon>
        <taxon>Rosales</taxon>
        <taxon>Rosaceae</taxon>
        <taxon>Amygdaloideae</taxon>
        <taxon>Amygdaleae</taxon>
        <taxon>Prunus</taxon>
    </lineage>
</organism>
<evidence type="ECO:0000256" key="11">
    <source>
        <dbReference type="ARBA" id="ARBA00022737"/>
    </source>
</evidence>
<keyword evidence="11" id="KW-0677">Repeat</keyword>
<evidence type="ECO:0000256" key="20">
    <source>
        <dbReference type="ARBA" id="ARBA00048679"/>
    </source>
</evidence>
<evidence type="ECO:0000256" key="2">
    <source>
        <dbReference type="ARBA" id="ARBA00007469"/>
    </source>
</evidence>
<keyword evidence="6" id="KW-0597">Phosphoprotein</keyword>
<keyword evidence="16" id="KW-0472">Membrane</keyword>
<dbReference type="PROSITE" id="PS50011">
    <property type="entry name" value="PROTEIN_KINASE_DOM"/>
    <property type="match status" value="1"/>
</dbReference>
<keyword evidence="18" id="KW-0325">Glycoprotein</keyword>
<keyword evidence="8" id="KW-0808">Transferase</keyword>
<reference evidence="23 24" key="1">
    <citation type="journal article" date="2022" name="G3 (Bethesda)">
        <title>Whole-genome sequence and methylome profiling of the almond [Prunus dulcis (Mill.) D.A. Webb] cultivar 'Nonpareil'.</title>
        <authorList>
            <person name="D'Amico-Willman K.M."/>
            <person name="Ouma W.Z."/>
            <person name="Meulia T."/>
            <person name="Sideli G.M."/>
            <person name="Gradziel T.M."/>
            <person name="Fresnedo-Ramirez J."/>
        </authorList>
    </citation>
    <scope>NUCLEOTIDE SEQUENCE [LARGE SCALE GENOMIC DNA]</scope>
    <source>
        <strain evidence="23">Clone GOH B32 T37-40</strain>
    </source>
</reference>
<protein>
    <recommendedName>
        <fullName evidence="3">non-specific serine/threonine protein kinase</fullName>
        <ecNumber evidence="3">2.7.11.1</ecNumber>
    </recommendedName>
</protein>
<evidence type="ECO:0000256" key="1">
    <source>
        <dbReference type="ARBA" id="ARBA00004162"/>
    </source>
</evidence>
<comment type="catalytic activity">
    <reaction evidence="19">
        <text>L-threonyl-[protein] + ATP = O-phospho-L-threonyl-[protein] + ADP + H(+)</text>
        <dbReference type="Rhea" id="RHEA:46608"/>
        <dbReference type="Rhea" id="RHEA-COMP:11060"/>
        <dbReference type="Rhea" id="RHEA-COMP:11605"/>
        <dbReference type="ChEBI" id="CHEBI:15378"/>
        <dbReference type="ChEBI" id="CHEBI:30013"/>
        <dbReference type="ChEBI" id="CHEBI:30616"/>
        <dbReference type="ChEBI" id="CHEBI:61977"/>
        <dbReference type="ChEBI" id="CHEBI:456216"/>
        <dbReference type="EC" id="2.7.11.1"/>
    </reaction>
</comment>
<dbReference type="Gene3D" id="3.90.730.10">
    <property type="entry name" value="Ribonuclease T2-like"/>
    <property type="match status" value="1"/>
</dbReference>
<dbReference type="Pfam" id="PF00445">
    <property type="entry name" value="Ribonuclease_T2"/>
    <property type="match status" value="1"/>
</dbReference>
<keyword evidence="10" id="KW-0732">Signal</keyword>
<dbReference type="GO" id="GO:0033897">
    <property type="term" value="F:ribonuclease T2 activity"/>
    <property type="evidence" value="ECO:0007669"/>
    <property type="project" value="InterPro"/>
</dbReference>
<comment type="caution">
    <text evidence="23">The sequence shown here is derived from an EMBL/GenBank/DDBJ whole genome shotgun (WGS) entry which is preliminary data.</text>
</comment>
<keyword evidence="24" id="KW-1185">Reference proteome</keyword>
<dbReference type="InterPro" id="IPR036430">
    <property type="entry name" value="RNase_T2-like_sf"/>
</dbReference>
<keyword evidence="14" id="KW-0067">ATP-binding</keyword>
<accession>A0AAD4V6L7</accession>
<keyword evidence="12" id="KW-0547">Nucleotide-binding</keyword>
<keyword evidence="5" id="KW-0723">Serine/threonine-protein kinase</keyword>